<dbReference type="Proteomes" id="UP001057580">
    <property type="component" value="Chromosome"/>
</dbReference>
<name>A0A9E7R536_9EURY</name>
<dbReference type="EMBL" id="CP104003">
    <property type="protein sequence ID" value="UWM54908.1"/>
    <property type="molecule type" value="Genomic_DNA"/>
</dbReference>
<organism evidence="1 2">
    <name type="scientific">Salinirubellus salinus</name>
    <dbReference type="NCBI Taxonomy" id="1364945"/>
    <lineage>
        <taxon>Archaea</taxon>
        <taxon>Methanobacteriati</taxon>
        <taxon>Methanobacteriota</taxon>
        <taxon>Stenosarchaea group</taxon>
        <taxon>Halobacteria</taxon>
        <taxon>Halobacteriales</taxon>
        <taxon>Natronomonadaceae</taxon>
        <taxon>Salinirubellus</taxon>
    </lineage>
</organism>
<protein>
    <submittedName>
        <fullName evidence="1">Uncharacterized protein</fullName>
    </submittedName>
</protein>
<dbReference type="GeneID" id="74940997"/>
<dbReference type="RefSeq" id="WP_260593931.1">
    <property type="nucleotide sequence ID" value="NZ_CP104003.1"/>
</dbReference>
<sequence length="139" mass="15294">MVHSTTREFTEGLVATCRTALGDTLRSVVHFTPDGYGVLYLRSDLGADPHDAHEAKRALVENERLGFDSRETYSDLQEAPGVDGSLGEYLFTVRAFTDGYLARVLYGDHGVLVTTDSMDIDAFEEFAVAAQRTLEDLAD</sequence>
<evidence type="ECO:0000313" key="2">
    <source>
        <dbReference type="Proteomes" id="UP001057580"/>
    </source>
</evidence>
<reference evidence="1" key="1">
    <citation type="submission" date="2022-09" db="EMBL/GenBank/DDBJ databases">
        <title>Diverse halophilic archaea isolated from saline environments.</title>
        <authorList>
            <person name="Cui H.-L."/>
        </authorList>
    </citation>
    <scope>NUCLEOTIDE SEQUENCE</scope>
    <source>
        <strain evidence="1">ZS-35-S2</strain>
    </source>
</reference>
<dbReference type="InterPro" id="IPR055944">
    <property type="entry name" value="DUF7522"/>
</dbReference>
<keyword evidence="2" id="KW-1185">Reference proteome</keyword>
<dbReference type="AlphaFoldDB" id="A0A9E7R536"/>
<gene>
    <name evidence="1" type="ORF">N0B31_01205</name>
</gene>
<proteinExistence type="predicted"/>
<evidence type="ECO:0000313" key="1">
    <source>
        <dbReference type="EMBL" id="UWM54908.1"/>
    </source>
</evidence>
<accession>A0A9E7R536</accession>
<dbReference type="KEGG" id="ssai:N0B31_01205"/>
<dbReference type="Pfam" id="PF24366">
    <property type="entry name" value="DUF7522"/>
    <property type="match status" value="1"/>
</dbReference>